<comment type="caution">
    <text evidence="1">The sequence shown here is derived from an EMBL/GenBank/DDBJ whole genome shotgun (WGS) entry which is preliminary data.</text>
</comment>
<dbReference type="InterPro" id="IPR011004">
    <property type="entry name" value="Trimer_LpxA-like_sf"/>
</dbReference>
<gene>
    <name evidence="1" type="ORF">FYJ29_12260</name>
</gene>
<dbReference type="CDD" id="cd04647">
    <property type="entry name" value="LbH_MAT_like"/>
    <property type="match status" value="1"/>
</dbReference>
<keyword evidence="2" id="KW-1185">Reference proteome</keyword>
<dbReference type="RefSeq" id="WP_154328403.1">
    <property type="nucleotide sequence ID" value="NZ_CP045696.1"/>
</dbReference>
<accession>A0A6L5XGC1</accession>
<evidence type="ECO:0000313" key="2">
    <source>
        <dbReference type="Proteomes" id="UP000483362"/>
    </source>
</evidence>
<dbReference type="SUPFAM" id="SSF51161">
    <property type="entry name" value="Trimeric LpxA-like enzymes"/>
    <property type="match status" value="1"/>
</dbReference>
<dbReference type="PANTHER" id="PTHR23416">
    <property type="entry name" value="SIALIC ACID SYNTHASE-RELATED"/>
    <property type="match status" value="1"/>
</dbReference>
<keyword evidence="1" id="KW-0012">Acyltransferase</keyword>
<protein>
    <submittedName>
        <fullName evidence="1">Acyltransferase</fullName>
    </submittedName>
</protein>
<dbReference type="GO" id="GO:0016746">
    <property type="term" value="F:acyltransferase activity"/>
    <property type="evidence" value="ECO:0007669"/>
    <property type="project" value="UniProtKB-KW"/>
</dbReference>
<evidence type="ECO:0000313" key="1">
    <source>
        <dbReference type="EMBL" id="MSS18522.1"/>
    </source>
</evidence>
<dbReference type="InterPro" id="IPR051159">
    <property type="entry name" value="Hexapeptide_acetyltransf"/>
</dbReference>
<dbReference type="PANTHER" id="PTHR23416:SF78">
    <property type="entry name" value="LIPOPOLYSACCHARIDE BIOSYNTHESIS O-ACETYL TRANSFERASE WBBJ-RELATED"/>
    <property type="match status" value="1"/>
</dbReference>
<sequence>MIIKDIIREFYRNLRPFKISGKSNAIKIGKPRHKHNFFINIKGNNNRVIIGERCRLDNLTITINGDNNHIVFDENVKFRGPCTIIAEGNSKLNIGSETGVRGVTFILKDASISIGKRCMFSYNILLRNHDSHKVINTVTGNVTNLAKDIILHDHIWLAQNCTILKGVEIGKNSIVAFGAIVTKNCPPNSVIAGCPAKVVANNITWDY</sequence>
<organism evidence="1 2">
    <name type="scientific">Sodaliphilus pleomorphus</name>
    <dbReference type="NCBI Taxonomy" id="2606626"/>
    <lineage>
        <taxon>Bacteria</taxon>
        <taxon>Pseudomonadati</taxon>
        <taxon>Bacteroidota</taxon>
        <taxon>Bacteroidia</taxon>
        <taxon>Bacteroidales</taxon>
        <taxon>Muribaculaceae</taxon>
        <taxon>Sodaliphilus</taxon>
    </lineage>
</organism>
<reference evidence="1 2" key="1">
    <citation type="submission" date="2019-08" db="EMBL/GenBank/DDBJ databases">
        <title>In-depth cultivation of the pig gut microbiome towards novel bacterial diversity and tailored functional studies.</title>
        <authorList>
            <person name="Wylensek D."/>
            <person name="Hitch T.C.A."/>
            <person name="Clavel T."/>
        </authorList>
    </citation>
    <scope>NUCLEOTIDE SEQUENCE [LARGE SCALE GENOMIC DNA]</scope>
    <source>
        <strain evidence="1 2">Oil-RF-744-WCA-WT-10</strain>
    </source>
</reference>
<dbReference type="Gene3D" id="2.160.10.10">
    <property type="entry name" value="Hexapeptide repeat proteins"/>
    <property type="match status" value="1"/>
</dbReference>
<dbReference type="Proteomes" id="UP000483362">
    <property type="component" value="Unassembled WGS sequence"/>
</dbReference>
<proteinExistence type="predicted"/>
<name>A0A6L5XGC1_9BACT</name>
<dbReference type="AlphaFoldDB" id="A0A6L5XGC1"/>
<keyword evidence="1" id="KW-0808">Transferase</keyword>
<dbReference type="EMBL" id="VULT01000023">
    <property type="protein sequence ID" value="MSS18522.1"/>
    <property type="molecule type" value="Genomic_DNA"/>
</dbReference>